<protein>
    <submittedName>
        <fullName evidence="2">Uncharacterized protein</fullName>
    </submittedName>
</protein>
<dbReference type="Proteomes" id="UP000242754">
    <property type="component" value="Unassembled WGS sequence"/>
</dbReference>
<evidence type="ECO:0000313" key="2">
    <source>
        <dbReference type="EMBL" id="CZQ83627.1"/>
    </source>
</evidence>
<dbReference type="RefSeq" id="WP_087030788.1">
    <property type="nucleotide sequence ID" value="NZ_FJNE01000001.1"/>
</dbReference>
<gene>
    <name evidence="2" type="ORF">Tpal_468</name>
</gene>
<sequence>MGDTEKEMPTMESKDSIEGKKMNMNLKSGTVRFGQETDVRIVQRTADGLKIIPLVEEMEV</sequence>
<evidence type="ECO:0000256" key="1">
    <source>
        <dbReference type="SAM" id="MobiDB-lite"/>
    </source>
</evidence>
<accession>A0A143Y7B3</accession>
<evidence type="ECO:0000313" key="3">
    <source>
        <dbReference type="Proteomes" id="UP000242754"/>
    </source>
</evidence>
<name>A0A143Y7B3_9LACT</name>
<feature type="compositionally biased region" description="Basic and acidic residues" evidence="1">
    <location>
        <begin position="1"/>
        <end position="21"/>
    </location>
</feature>
<dbReference type="EMBL" id="FJNE01000001">
    <property type="protein sequence ID" value="CZQ83627.1"/>
    <property type="molecule type" value="Genomic_DNA"/>
</dbReference>
<feature type="region of interest" description="Disordered" evidence="1">
    <location>
        <begin position="1"/>
        <end position="23"/>
    </location>
</feature>
<dbReference type="STRING" id="140314.SAMN04488076_103178"/>
<organism evidence="2 3">
    <name type="scientific">Trichococcus palustris</name>
    <dbReference type="NCBI Taxonomy" id="140314"/>
    <lineage>
        <taxon>Bacteria</taxon>
        <taxon>Bacillati</taxon>
        <taxon>Bacillota</taxon>
        <taxon>Bacilli</taxon>
        <taxon>Lactobacillales</taxon>
        <taxon>Carnobacteriaceae</taxon>
        <taxon>Trichococcus</taxon>
    </lineage>
</organism>
<dbReference type="AlphaFoldDB" id="A0A143Y7B3"/>
<reference evidence="2 3" key="1">
    <citation type="submission" date="2016-02" db="EMBL/GenBank/DDBJ databases">
        <authorList>
            <person name="Wen L."/>
            <person name="He K."/>
            <person name="Yang H."/>
        </authorList>
    </citation>
    <scope>NUCLEOTIDE SEQUENCE [LARGE SCALE GENOMIC DNA]</scope>
    <source>
        <strain evidence="2">Trichococcus palustris</strain>
    </source>
</reference>
<proteinExistence type="predicted"/>
<keyword evidence="3" id="KW-1185">Reference proteome</keyword>